<comment type="caution">
    <text evidence="10">The sequence shown here is derived from an EMBL/GenBank/DDBJ whole genome shotgun (WGS) entry which is preliminary data.</text>
</comment>
<comment type="subcellular location">
    <subcellularLocation>
        <location evidence="1">Cell membrane</location>
        <topology evidence="1">Multi-pass membrane protein</topology>
    </subcellularLocation>
</comment>
<dbReference type="PANTHER" id="PTHR33908">
    <property type="entry name" value="MANNOSYLTRANSFERASE YKCB-RELATED"/>
    <property type="match status" value="1"/>
</dbReference>
<sequence>MKRFLPLAFALLKFVSGFFLINSAYELQRDEYLYLNQGQHLAWGYLEVPPLIAAQGWVSLHLGGAEGWVKFWPFLWDAATMYLVVRLAGRLGGGWFAQTLAGVCYLCTAFARLNLLFQPNSFEVFGFLMCLYGLVRYLQEERARYLYLVGVGLGLGLLNKYTTLFFIAALGGALLLTPARRLLASRHFWGAAGVALLLWLPNVVWQISHGVPFLHHMALLKQTQLVHVQAADFWKAQLLMCFPALLVWAPGLLALLLARAFRPYRAVGLVVVLGVGLLAALHGKDYYALGYYPVLFAFGAVWWAERLARFRWKALAQPALLAVPLGLHLAYLPLACPLRSPAAMAALLPRYQHLGAYRWEDGQNHALPQDYADMLGWREMADKTWAAYQTLPDSVRAHTLIHCANYGQASAINYYNRHRALPPANSLNGSFLFWYPPLSQCRALILIDDEPNDELAPHFAAYRRFGAVTDPYARERGTHITIGLHPNGFIKNLVRQEWRSTMREWQGDLQIAK</sequence>
<feature type="transmembrane region" description="Helical" evidence="8">
    <location>
        <begin position="264"/>
        <end position="280"/>
    </location>
</feature>
<accession>A0A1G1T2G0</accession>
<feature type="transmembrane region" description="Helical" evidence="8">
    <location>
        <begin position="95"/>
        <end position="115"/>
    </location>
</feature>
<gene>
    <name evidence="10" type="ORF">BEN48_15150</name>
</gene>
<keyword evidence="6 8" id="KW-1133">Transmembrane helix</keyword>
<dbReference type="AlphaFoldDB" id="A0A1G1T2G0"/>
<evidence type="ECO:0000256" key="8">
    <source>
        <dbReference type="SAM" id="Phobius"/>
    </source>
</evidence>
<evidence type="ECO:0000256" key="2">
    <source>
        <dbReference type="ARBA" id="ARBA00022475"/>
    </source>
</evidence>
<dbReference type="InterPro" id="IPR038731">
    <property type="entry name" value="RgtA/B/C-like"/>
</dbReference>
<dbReference type="GO" id="GO:0005886">
    <property type="term" value="C:plasma membrane"/>
    <property type="evidence" value="ECO:0007669"/>
    <property type="project" value="UniProtKB-SubCell"/>
</dbReference>
<feature type="transmembrane region" description="Helical" evidence="8">
    <location>
        <begin position="286"/>
        <end position="303"/>
    </location>
</feature>
<evidence type="ECO:0000256" key="5">
    <source>
        <dbReference type="ARBA" id="ARBA00022692"/>
    </source>
</evidence>
<keyword evidence="3" id="KW-0328">Glycosyltransferase</keyword>
<evidence type="ECO:0000256" key="6">
    <source>
        <dbReference type="ARBA" id="ARBA00022989"/>
    </source>
</evidence>
<keyword evidence="2" id="KW-1003">Cell membrane</keyword>
<evidence type="ECO:0000256" key="7">
    <source>
        <dbReference type="ARBA" id="ARBA00023136"/>
    </source>
</evidence>
<keyword evidence="7 8" id="KW-0472">Membrane</keyword>
<evidence type="ECO:0000259" key="9">
    <source>
        <dbReference type="Pfam" id="PF13231"/>
    </source>
</evidence>
<feature type="transmembrane region" description="Helical" evidence="8">
    <location>
        <begin position="122"/>
        <end position="139"/>
    </location>
</feature>
<feature type="transmembrane region" description="Helical" evidence="8">
    <location>
        <begin position="236"/>
        <end position="257"/>
    </location>
</feature>
<feature type="transmembrane region" description="Helical" evidence="8">
    <location>
        <begin position="145"/>
        <end position="176"/>
    </location>
</feature>
<evidence type="ECO:0000256" key="1">
    <source>
        <dbReference type="ARBA" id="ARBA00004651"/>
    </source>
</evidence>
<organism evidence="10 11">
    <name type="scientific">Hymenobacter glacialis</name>
    <dbReference type="NCBI Taxonomy" id="1908236"/>
    <lineage>
        <taxon>Bacteria</taxon>
        <taxon>Pseudomonadati</taxon>
        <taxon>Bacteroidota</taxon>
        <taxon>Cytophagia</taxon>
        <taxon>Cytophagales</taxon>
        <taxon>Hymenobacteraceae</taxon>
        <taxon>Hymenobacter</taxon>
    </lineage>
</organism>
<dbReference type="GO" id="GO:0016763">
    <property type="term" value="F:pentosyltransferase activity"/>
    <property type="evidence" value="ECO:0007669"/>
    <property type="project" value="TreeGrafter"/>
</dbReference>
<keyword evidence="5 8" id="KW-0812">Transmembrane</keyword>
<feature type="transmembrane region" description="Helical" evidence="8">
    <location>
        <begin position="188"/>
        <end position="207"/>
    </location>
</feature>
<evidence type="ECO:0000256" key="4">
    <source>
        <dbReference type="ARBA" id="ARBA00022679"/>
    </source>
</evidence>
<dbReference type="OrthoDB" id="9813729at2"/>
<feature type="domain" description="Glycosyltransferase RgtA/B/C/D-like" evidence="9">
    <location>
        <begin position="48"/>
        <end position="205"/>
    </location>
</feature>
<dbReference type="STRING" id="1908236.BEN48_15150"/>
<evidence type="ECO:0000256" key="3">
    <source>
        <dbReference type="ARBA" id="ARBA00022676"/>
    </source>
</evidence>
<dbReference type="GO" id="GO:0009103">
    <property type="term" value="P:lipopolysaccharide biosynthetic process"/>
    <property type="evidence" value="ECO:0007669"/>
    <property type="project" value="UniProtKB-ARBA"/>
</dbReference>
<dbReference type="Proteomes" id="UP000177791">
    <property type="component" value="Unassembled WGS sequence"/>
</dbReference>
<keyword evidence="4" id="KW-0808">Transferase</keyword>
<reference evidence="10 11" key="1">
    <citation type="submission" date="2016-08" db="EMBL/GenBank/DDBJ databases">
        <title>Hymenobacter coccineus sp. nov., Hymenobacter lapidarius sp. nov. and Hymenobacter glacialis sp. nov., isolated from Antarctic soil.</title>
        <authorList>
            <person name="Sedlacek I."/>
            <person name="Kralova S."/>
            <person name="Kyrova K."/>
            <person name="Maslanova I."/>
            <person name="Stankova E."/>
            <person name="Vrbovska V."/>
            <person name="Nemec M."/>
            <person name="Bartak M."/>
            <person name="Svec P."/>
            <person name="Busse H.-J."/>
            <person name="Pantucek R."/>
        </authorList>
    </citation>
    <scope>NUCLEOTIDE SEQUENCE [LARGE SCALE GENOMIC DNA]</scope>
    <source>
        <strain evidence="10 11">CCM 8648</strain>
    </source>
</reference>
<evidence type="ECO:0000313" key="11">
    <source>
        <dbReference type="Proteomes" id="UP000177791"/>
    </source>
</evidence>
<dbReference type="Pfam" id="PF13231">
    <property type="entry name" value="PMT_2"/>
    <property type="match status" value="1"/>
</dbReference>
<dbReference type="RefSeq" id="WP_070734465.1">
    <property type="nucleotide sequence ID" value="NZ_MDZC01000063.1"/>
</dbReference>
<proteinExistence type="predicted"/>
<dbReference type="EMBL" id="MDZC01000063">
    <property type="protein sequence ID" value="OGX85063.1"/>
    <property type="molecule type" value="Genomic_DNA"/>
</dbReference>
<protein>
    <recommendedName>
        <fullName evidence="9">Glycosyltransferase RgtA/B/C/D-like domain-containing protein</fullName>
    </recommendedName>
</protein>
<dbReference type="PANTHER" id="PTHR33908:SF11">
    <property type="entry name" value="MEMBRANE PROTEIN"/>
    <property type="match status" value="1"/>
</dbReference>
<dbReference type="InterPro" id="IPR050297">
    <property type="entry name" value="LipidA_mod_glycosyltrf_83"/>
</dbReference>
<evidence type="ECO:0000313" key="10">
    <source>
        <dbReference type="EMBL" id="OGX85063.1"/>
    </source>
</evidence>
<keyword evidence="11" id="KW-1185">Reference proteome</keyword>
<name>A0A1G1T2G0_9BACT</name>